<keyword evidence="1 2" id="KW-0238">DNA-binding</keyword>
<dbReference type="PANTHER" id="PTHR30055:SF200">
    <property type="entry name" value="HTH-TYPE TRANSCRIPTIONAL REPRESSOR BDCR"/>
    <property type="match status" value="1"/>
</dbReference>
<comment type="caution">
    <text evidence="4">The sequence shown here is derived from an EMBL/GenBank/DDBJ whole genome shotgun (WGS) entry which is preliminary data.</text>
</comment>
<dbReference type="RefSeq" id="WP_144591013.1">
    <property type="nucleotide sequence ID" value="NZ_VJWX01000283.1"/>
</dbReference>
<proteinExistence type="predicted"/>
<dbReference type="PROSITE" id="PS50977">
    <property type="entry name" value="HTH_TETR_2"/>
    <property type="match status" value="1"/>
</dbReference>
<sequence>MTIETEVARAAEAGQEILRARDSWSDLPPTARSIVHSALDSFADRGFNATTLKHIAAGTGLSTAALYVHFGSKDELFFEISRRGHESALAIVEAASMLSPAEHAFRTLVYAFARWHAEQRTTARVVQYELHALSGEHAETVAGIRRATEQVVREVITRASGPGAPEDPELRGVGAAILSLGIDVARWFVPGAPYTPDEIGRLYCRLATRLLRPDVF</sequence>
<dbReference type="InterPro" id="IPR023772">
    <property type="entry name" value="DNA-bd_HTH_TetR-type_CS"/>
</dbReference>
<evidence type="ECO:0000259" key="3">
    <source>
        <dbReference type="PROSITE" id="PS50977"/>
    </source>
</evidence>
<gene>
    <name evidence="4" type="ORF">FNH05_24240</name>
</gene>
<evidence type="ECO:0000256" key="2">
    <source>
        <dbReference type="PROSITE-ProRule" id="PRU00335"/>
    </source>
</evidence>
<dbReference type="EMBL" id="VJWX01000283">
    <property type="protein sequence ID" value="TVT38737.1"/>
    <property type="molecule type" value="Genomic_DNA"/>
</dbReference>
<dbReference type="PROSITE" id="PS01081">
    <property type="entry name" value="HTH_TETR_1"/>
    <property type="match status" value="1"/>
</dbReference>
<dbReference type="SUPFAM" id="SSF46689">
    <property type="entry name" value="Homeodomain-like"/>
    <property type="match status" value="1"/>
</dbReference>
<evidence type="ECO:0000313" key="5">
    <source>
        <dbReference type="Proteomes" id="UP000320011"/>
    </source>
</evidence>
<name>A0A558BQD8_9PSEU</name>
<dbReference type="GO" id="GO:0003700">
    <property type="term" value="F:DNA-binding transcription factor activity"/>
    <property type="evidence" value="ECO:0007669"/>
    <property type="project" value="TreeGrafter"/>
</dbReference>
<dbReference type="GO" id="GO:0000976">
    <property type="term" value="F:transcription cis-regulatory region binding"/>
    <property type="evidence" value="ECO:0007669"/>
    <property type="project" value="TreeGrafter"/>
</dbReference>
<feature type="DNA-binding region" description="H-T-H motif" evidence="2">
    <location>
        <begin position="51"/>
        <end position="70"/>
    </location>
</feature>
<dbReference type="AlphaFoldDB" id="A0A558BQD8"/>
<dbReference type="Proteomes" id="UP000320011">
    <property type="component" value="Unassembled WGS sequence"/>
</dbReference>
<keyword evidence="5" id="KW-1185">Reference proteome</keyword>
<organism evidence="4 5">
    <name type="scientific">Amycolatopsis rhizosphaerae</name>
    <dbReference type="NCBI Taxonomy" id="2053003"/>
    <lineage>
        <taxon>Bacteria</taxon>
        <taxon>Bacillati</taxon>
        <taxon>Actinomycetota</taxon>
        <taxon>Actinomycetes</taxon>
        <taxon>Pseudonocardiales</taxon>
        <taxon>Pseudonocardiaceae</taxon>
        <taxon>Amycolatopsis</taxon>
    </lineage>
</organism>
<dbReference type="Gene3D" id="1.10.357.10">
    <property type="entry name" value="Tetracycline Repressor, domain 2"/>
    <property type="match status" value="1"/>
</dbReference>
<dbReference type="InterPro" id="IPR001647">
    <property type="entry name" value="HTH_TetR"/>
</dbReference>
<dbReference type="SUPFAM" id="SSF48498">
    <property type="entry name" value="Tetracyclin repressor-like, C-terminal domain"/>
    <property type="match status" value="1"/>
</dbReference>
<dbReference type="Pfam" id="PF17932">
    <property type="entry name" value="TetR_C_24"/>
    <property type="match status" value="1"/>
</dbReference>
<evidence type="ECO:0000313" key="4">
    <source>
        <dbReference type="EMBL" id="TVT38737.1"/>
    </source>
</evidence>
<accession>A0A558BQD8</accession>
<reference evidence="4 5" key="1">
    <citation type="submission" date="2019-07" db="EMBL/GenBank/DDBJ databases">
        <authorList>
            <person name="Duangmal K."/>
            <person name="Teo W.F.A."/>
        </authorList>
    </citation>
    <scope>NUCLEOTIDE SEQUENCE [LARGE SCALE GENOMIC DNA]</scope>
    <source>
        <strain evidence="4 5">TBRC 6029</strain>
    </source>
</reference>
<dbReference type="InterPro" id="IPR036271">
    <property type="entry name" value="Tet_transcr_reg_TetR-rel_C_sf"/>
</dbReference>
<dbReference type="InterPro" id="IPR009057">
    <property type="entry name" value="Homeodomain-like_sf"/>
</dbReference>
<dbReference type="PANTHER" id="PTHR30055">
    <property type="entry name" value="HTH-TYPE TRANSCRIPTIONAL REGULATOR RUTR"/>
    <property type="match status" value="1"/>
</dbReference>
<reference evidence="4 5" key="2">
    <citation type="submission" date="2019-08" db="EMBL/GenBank/DDBJ databases">
        <title>Amycolatopsis acidicola sp. nov., isolated from peat swamp forest soil.</title>
        <authorList>
            <person name="Srisuk N."/>
        </authorList>
    </citation>
    <scope>NUCLEOTIDE SEQUENCE [LARGE SCALE GENOMIC DNA]</scope>
    <source>
        <strain evidence="4 5">TBRC 6029</strain>
    </source>
</reference>
<feature type="domain" description="HTH tetR-type" evidence="3">
    <location>
        <begin position="28"/>
        <end position="88"/>
    </location>
</feature>
<evidence type="ECO:0000256" key="1">
    <source>
        <dbReference type="ARBA" id="ARBA00023125"/>
    </source>
</evidence>
<dbReference type="Pfam" id="PF00440">
    <property type="entry name" value="TetR_N"/>
    <property type="match status" value="1"/>
</dbReference>
<dbReference type="InterPro" id="IPR050109">
    <property type="entry name" value="HTH-type_TetR-like_transc_reg"/>
</dbReference>
<protein>
    <submittedName>
        <fullName evidence="4">TetR/AcrR family transcriptional regulator</fullName>
    </submittedName>
</protein>
<dbReference type="InterPro" id="IPR041490">
    <property type="entry name" value="KstR2_TetR_C"/>
</dbReference>
<dbReference type="PRINTS" id="PR00455">
    <property type="entry name" value="HTHTETR"/>
</dbReference>
<dbReference type="OrthoDB" id="1669699at2"/>